<dbReference type="AlphaFoldDB" id="A0A0Q0AFJ6"/>
<evidence type="ECO:0000313" key="2">
    <source>
        <dbReference type="EMBL" id="KPY31851.1"/>
    </source>
</evidence>
<dbReference type="SUPFAM" id="SSF49503">
    <property type="entry name" value="Cupredoxins"/>
    <property type="match status" value="1"/>
</dbReference>
<evidence type="ECO:0000313" key="3">
    <source>
        <dbReference type="Proteomes" id="UP000050562"/>
    </source>
</evidence>
<reference evidence="2 3" key="1">
    <citation type="submission" date="2015-09" db="EMBL/GenBank/DDBJ databases">
        <title>Genome announcement of multiple Pseudomonas syringae strains.</title>
        <authorList>
            <person name="Thakur S."/>
            <person name="Wang P.W."/>
            <person name="Gong Y."/>
            <person name="Weir B.S."/>
            <person name="Guttman D.S."/>
        </authorList>
    </citation>
    <scope>NUCLEOTIDE SEQUENCE [LARGE SCALE GENOMIC DNA]</scope>
    <source>
        <strain evidence="2 3">ICMP3956</strain>
    </source>
</reference>
<comment type="caution">
    <text evidence="2">The sequence shown here is derived from an EMBL/GenBank/DDBJ whole genome shotgun (WGS) entry which is preliminary data.</text>
</comment>
<dbReference type="PATRIC" id="fig|251707.3.peg.1471"/>
<name>A0A0Q0AFJ6_9PSED</name>
<gene>
    <name evidence="2" type="ORF">ALO52_100123</name>
</gene>
<keyword evidence="1" id="KW-1133">Transmembrane helix</keyword>
<dbReference type="EMBL" id="LJRC01000246">
    <property type="protein sequence ID" value="KPY31851.1"/>
    <property type="molecule type" value="Genomic_DNA"/>
</dbReference>
<dbReference type="CDD" id="cd04221">
    <property type="entry name" value="MauL"/>
    <property type="match status" value="1"/>
</dbReference>
<dbReference type="Proteomes" id="UP000050562">
    <property type="component" value="Unassembled WGS sequence"/>
</dbReference>
<accession>A0A0Q0AFJ6</accession>
<dbReference type="InterPro" id="IPR008972">
    <property type="entry name" value="Cupredoxin"/>
</dbReference>
<keyword evidence="1" id="KW-0812">Transmembrane</keyword>
<proteinExistence type="predicted"/>
<dbReference type="Gene3D" id="2.60.40.420">
    <property type="entry name" value="Cupredoxins - blue copper proteins"/>
    <property type="match status" value="1"/>
</dbReference>
<organism evidence="2 3">
    <name type="scientific">Pseudomonas syringae pv. primulae</name>
    <dbReference type="NCBI Taxonomy" id="251707"/>
    <lineage>
        <taxon>Bacteria</taxon>
        <taxon>Pseudomonadati</taxon>
        <taxon>Pseudomonadota</taxon>
        <taxon>Gammaproteobacteria</taxon>
        <taxon>Pseudomonadales</taxon>
        <taxon>Pseudomonadaceae</taxon>
        <taxon>Pseudomonas</taxon>
    </lineage>
</organism>
<sequence length="267" mass="28986">MALVDSLNSGDKTFGFGHRRDLSVVARAGLFFTALPLRVDSVMTNVFISALLAGLWMMSAANASAATFTAQMLDKQGKPLADAVVTLKGPPSATPAVLKASMDQRDQEFAPHVLAVHTSTQVKFPNSDNIRHQVYSFSPAKRFELRLYEGTPSEPLLFDKPGVVVLGCNIHDWMVGYIYVTDDPWFGVTDSNGQLKLDQMPTGHYQATLWHPQIEDMQPVSGGEFDIPAAGLTQRFTLPVVPTVADDKPSKPATGGFGDAFHKAAHE</sequence>
<dbReference type="InterPro" id="IPR034242">
    <property type="entry name" value="MauL"/>
</dbReference>
<protein>
    <submittedName>
        <fullName evidence="2">Protein containing plastocyanin/azurin family domain</fullName>
    </submittedName>
</protein>
<keyword evidence="1" id="KW-0472">Membrane</keyword>
<evidence type="ECO:0000256" key="1">
    <source>
        <dbReference type="SAM" id="Phobius"/>
    </source>
</evidence>
<feature type="transmembrane region" description="Helical" evidence="1">
    <location>
        <begin position="46"/>
        <end position="68"/>
    </location>
</feature>